<dbReference type="NCBIfam" id="TIGR04498">
    <property type="entry name" value="AbiV_defense"/>
    <property type="match status" value="1"/>
</dbReference>
<sequence length="264" mass="29914">MLANADTLLTTALTVLEQGQVPLARSLVILGMEESGKAIAVHERRVQMAKAPNGEPFRCEALDRLWGSHRRKLEKVHDFLVEELYWFDTEPSDPTANAAYLGTIRTWTKKQDRLKMRGFYVELSKTGEVMAPTDVSDEATLFEVISHVHQIGWQLRLGEHIEGKRQDEQEAGTPPVTDEDMGLFDRTLDVADDPELTRIMREVEEQMRRGTPGVPLNNAAYRFDPPGADRSPFSNLGKPGYEAETRELIRLRESLERDQGPRSD</sequence>
<reference evidence="2" key="1">
    <citation type="submission" date="2016-10" db="EMBL/GenBank/DDBJ databases">
        <authorList>
            <person name="de Groot N.N."/>
        </authorList>
    </citation>
    <scope>NUCLEOTIDE SEQUENCE [LARGE SCALE GENOMIC DNA]</scope>
    <source>
        <strain evidence="2">CGMCC 1.10697</strain>
    </source>
</reference>
<dbReference type="Pfam" id="PF18728">
    <property type="entry name" value="HEPN_AbiV"/>
    <property type="match status" value="1"/>
</dbReference>
<dbReference type="EMBL" id="FOKC01000007">
    <property type="protein sequence ID" value="SFB32015.1"/>
    <property type="molecule type" value="Genomic_DNA"/>
</dbReference>
<name>A0A1I1A245_9ACTN</name>
<evidence type="ECO:0000256" key="1">
    <source>
        <dbReference type="SAM" id="MobiDB-lite"/>
    </source>
</evidence>
<evidence type="ECO:0000313" key="2">
    <source>
        <dbReference type="EMBL" id="SFB32015.1"/>
    </source>
</evidence>
<gene>
    <name evidence="2" type="ORF">SAMN05192575_107149</name>
</gene>
<protein>
    <submittedName>
        <fullName evidence="2">Abortive infection protein, AbiV family</fullName>
    </submittedName>
</protein>
<accession>A0A1I1A245</accession>
<dbReference type="InterPro" id="IPR030987">
    <property type="entry name" value="AbiV"/>
</dbReference>
<dbReference type="AlphaFoldDB" id="A0A1I1A245"/>
<feature type="region of interest" description="Disordered" evidence="1">
    <location>
        <begin position="208"/>
        <end position="245"/>
    </location>
</feature>
<dbReference type="Proteomes" id="UP000199113">
    <property type="component" value="Unassembled WGS sequence"/>
</dbReference>
<proteinExistence type="predicted"/>
<evidence type="ECO:0000313" key="3">
    <source>
        <dbReference type="Proteomes" id="UP000199113"/>
    </source>
</evidence>
<organism evidence="2 3">
    <name type="scientific">Nocardioides alpinus</name>
    <dbReference type="NCBI Taxonomy" id="748909"/>
    <lineage>
        <taxon>Bacteria</taxon>
        <taxon>Bacillati</taxon>
        <taxon>Actinomycetota</taxon>
        <taxon>Actinomycetes</taxon>
        <taxon>Propionibacteriales</taxon>
        <taxon>Nocardioidaceae</taxon>
        <taxon>Nocardioides</taxon>
    </lineage>
</organism>